<dbReference type="InterPro" id="IPR040198">
    <property type="entry name" value="Fido_containing"/>
</dbReference>
<dbReference type="SUPFAM" id="SSF46785">
    <property type="entry name" value="Winged helix' DNA-binding domain"/>
    <property type="match status" value="1"/>
</dbReference>
<dbReference type="Pfam" id="PF02661">
    <property type="entry name" value="Fic"/>
    <property type="match status" value="1"/>
</dbReference>
<evidence type="ECO:0000313" key="1">
    <source>
        <dbReference type="EMBL" id="AXB07237.1"/>
    </source>
</evidence>
<reference evidence="1" key="1">
    <citation type="journal article" date="2019" name="J Environ">
        <title>Genetic characterization and potential molecular dissemination mechanism of tet (31) gene in Aeromonas caviae from an oxytetracycline wastewater treatment system.</title>
        <authorList>
            <person name="Shi Y."/>
            <person name="Tian Z."/>
            <person name="Leclercq S.O."/>
            <person name="Zhang H."/>
            <person name="Yang M."/>
            <person name="Zhang Y."/>
        </authorList>
    </citation>
    <scope>NUCLEOTIDE SEQUENCE</scope>
    <source>
        <strain evidence="1">T25-39</strain>
    </source>
</reference>
<dbReference type="InterPro" id="IPR003812">
    <property type="entry name" value="Fido"/>
</dbReference>
<evidence type="ECO:0000313" key="2">
    <source>
        <dbReference type="Proteomes" id="UP000266778"/>
    </source>
</evidence>
<dbReference type="Proteomes" id="UP000266778">
    <property type="component" value="Chromosome"/>
</dbReference>
<dbReference type="SUPFAM" id="SSF140931">
    <property type="entry name" value="Fic-like"/>
    <property type="match status" value="1"/>
</dbReference>
<gene>
    <name evidence="1" type="ORF">C1C91_01790</name>
</gene>
<name>A0A3S5X2K2_AERCA</name>
<dbReference type="InterPro" id="IPR036388">
    <property type="entry name" value="WH-like_DNA-bd_sf"/>
</dbReference>
<dbReference type="InterPro" id="IPR025230">
    <property type="entry name" value="DUF4172"/>
</dbReference>
<proteinExistence type="predicted"/>
<sequence>MTVDWIWQHEDWPHFCWQDKQLLPRLRQAHRNLGLLQGLHLSVHNTTLSHQTHALDTLLANVVASSAIENQKLNTQSLRASLACRLGIVEQSPYPTSVRSEGLAAMIVDVISNDEQLTLERLLQWHRWLFPADDRRSHQIRVGQLRGDEPMQVISGARDRLTVHFEAPPREGLEEALATFVDWFRSSLDEPSLDPVLRAAICHIWFVTLHPFDDGNGRITRALTDLALSQADNQSISLYAMSTVIFERRADYYRALEQTQRGGLDVTEWLVWFLDTLNVTLEQAQQSCTHALARNRFWLLHASDQLCPEQVMILNHLLGSDDRCLQSISASQYQIFAQVSKSTATRHLTDLLEKNCLENEPGGGRNTRYRLKLTHDRSDNSK</sequence>
<dbReference type="PANTHER" id="PTHR13504:SF33">
    <property type="entry name" value="FIC FAMILY PROTEIN"/>
    <property type="match status" value="1"/>
</dbReference>
<dbReference type="PANTHER" id="PTHR13504">
    <property type="entry name" value="FIDO DOMAIN-CONTAINING PROTEIN DDB_G0283145"/>
    <property type="match status" value="1"/>
</dbReference>
<dbReference type="AlphaFoldDB" id="A0A3S5X2K2"/>
<dbReference type="InterPro" id="IPR036390">
    <property type="entry name" value="WH_DNA-bd_sf"/>
</dbReference>
<organism evidence="1 2">
    <name type="scientific">Aeromonas caviae</name>
    <name type="common">Aeromonas punctata</name>
    <dbReference type="NCBI Taxonomy" id="648"/>
    <lineage>
        <taxon>Bacteria</taxon>
        <taxon>Pseudomonadati</taxon>
        <taxon>Pseudomonadota</taxon>
        <taxon>Gammaproteobacteria</taxon>
        <taxon>Aeromonadales</taxon>
        <taxon>Aeromonadaceae</taxon>
        <taxon>Aeromonas</taxon>
    </lineage>
</organism>
<dbReference type="Gene3D" id="1.10.10.10">
    <property type="entry name" value="Winged helix-like DNA-binding domain superfamily/Winged helix DNA-binding domain"/>
    <property type="match status" value="1"/>
</dbReference>
<dbReference type="InterPro" id="IPR036597">
    <property type="entry name" value="Fido-like_dom_sf"/>
</dbReference>
<dbReference type="EMBL" id="CP025706">
    <property type="protein sequence ID" value="AXB07237.1"/>
    <property type="molecule type" value="Genomic_DNA"/>
</dbReference>
<accession>A0A3S5X2K2</accession>
<protein>
    <submittedName>
        <fullName evidence="1">Fic family protein</fullName>
    </submittedName>
</protein>
<dbReference type="Gene3D" id="1.10.3290.10">
    <property type="entry name" value="Fido-like domain"/>
    <property type="match status" value="1"/>
</dbReference>
<dbReference type="Pfam" id="PF13776">
    <property type="entry name" value="DUF4172"/>
    <property type="match status" value="1"/>
</dbReference>
<dbReference type="PROSITE" id="PS51459">
    <property type="entry name" value="FIDO"/>
    <property type="match status" value="1"/>
</dbReference>